<organism evidence="3 4">
    <name type="scientific">Mycolicibacterium fluoranthenivorans</name>
    <dbReference type="NCBI Taxonomy" id="258505"/>
    <lineage>
        <taxon>Bacteria</taxon>
        <taxon>Bacillati</taxon>
        <taxon>Actinomycetota</taxon>
        <taxon>Actinomycetes</taxon>
        <taxon>Mycobacteriales</taxon>
        <taxon>Mycobacteriaceae</taxon>
        <taxon>Mycolicibacterium</taxon>
    </lineage>
</organism>
<reference evidence="4" key="1">
    <citation type="submission" date="2016-10" db="EMBL/GenBank/DDBJ databases">
        <authorList>
            <person name="Varghese N."/>
            <person name="Submissions S."/>
        </authorList>
    </citation>
    <scope>NUCLEOTIDE SEQUENCE [LARGE SCALE GENOMIC DNA]</scope>
    <source>
        <strain evidence="4">UNC267MFSha1.1M11</strain>
    </source>
</reference>
<name>A0A1G4WV38_9MYCO</name>
<dbReference type="AlphaFoldDB" id="A0A1G4WV38"/>
<dbReference type="Proteomes" id="UP000199707">
    <property type="component" value="Unassembled WGS sequence"/>
</dbReference>
<accession>A0A1G4WV38</accession>
<evidence type="ECO:0000256" key="1">
    <source>
        <dbReference type="ARBA" id="ARBA00022729"/>
    </source>
</evidence>
<dbReference type="PROSITE" id="PS51257">
    <property type="entry name" value="PROKAR_LIPOPROTEIN"/>
    <property type="match status" value="1"/>
</dbReference>
<evidence type="ECO:0000313" key="3">
    <source>
        <dbReference type="EMBL" id="SCX29678.1"/>
    </source>
</evidence>
<gene>
    <name evidence="3" type="ORF">SAMN02799620_04861</name>
</gene>
<dbReference type="STRING" id="1502745.SAMN02799620_04861"/>
<evidence type="ECO:0000313" key="4">
    <source>
        <dbReference type="Proteomes" id="UP000199707"/>
    </source>
</evidence>
<dbReference type="InterPro" id="IPR019674">
    <property type="entry name" value="Lipoprotein_LpqN/LpqT-like"/>
</dbReference>
<feature type="signal peptide" evidence="2">
    <location>
        <begin position="1"/>
        <end position="17"/>
    </location>
</feature>
<proteinExistence type="predicted"/>
<keyword evidence="1 2" id="KW-0732">Signal</keyword>
<dbReference type="Pfam" id="PF10738">
    <property type="entry name" value="Lpp-LpqN"/>
    <property type="match status" value="1"/>
</dbReference>
<keyword evidence="3" id="KW-0449">Lipoprotein</keyword>
<dbReference type="Gene3D" id="3.40.1000.10">
    <property type="entry name" value="Mog1/PsbP, alpha/beta/alpha sandwich"/>
    <property type="match status" value="1"/>
</dbReference>
<evidence type="ECO:0000256" key="2">
    <source>
        <dbReference type="SAM" id="SignalP"/>
    </source>
</evidence>
<protein>
    <submittedName>
        <fullName evidence="3">Probable lipoprotein LpqN</fullName>
    </submittedName>
</protein>
<sequence length="221" mass="23524">MRIAVALAALAVLLAGCGDDTPDYKSIWTTPTTTTSSADPSAAPKPVPLSAYLESVGVTGDPVAPEKITDLTVDLPRPAGWQAYSNVNLSPGTRVIAKGDTYPTAMLMVFKLTGNFDIAEALKHADADAQLSQNFTKLNGSTENFRGFPSSMIEGTYDLNGRRMQSYNRIIIATVTPPKTPPGAPGQRYLIQLTITSYAEEAQKQGKDIEGIISGFKVAAK</sequence>
<dbReference type="EMBL" id="FMUB01000011">
    <property type="protein sequence ID" value="SCX29678.1"/>
    <property type="molecule type" value="Genomic_DNA"/>
</dbReference>
<feature type="chain" id="PRO_5039004121" evidence="2">
    <location>
        <begin position="18"/>
        <end position="221"/>
    </location>
</feature>